<sequence>MTDNKKIEQYDNVILCADVIDRALCSNDVSSIHHAVGAPMSLLFLLEIDQNMVMSDDLNQTNFNLVVTDPFTTYGSPETWPIYDMKSDHHSLETPALAPLYRIPNHYQ</sequence>
<evidence type="ECO:0000313" key="1">
    <source>
        <dbReference type="Proteomes" id="UP000887565"/>
    </source>
</evidence>
<proteinExistence type="predicted"/>
<protein>
    <submittedName>
        <fullName evidence="2">Uncharacterized protein</fullName>
    </submittedName>
</protein>
<dbReference type="AlphaFoldDB" id="A0A915IBH1"/>
<accession>A0A915IBH1</accession>
<dbReference type="Proteomes" id="UP000887565">
    <property type="component" value="Unplaced"/>
</dbReference>
<organism evidence="1 2">
    <name type="scientific">Romanomermis culicivorax</name>
    <name type="common">Nematode worm</name>
    <dbReference type="NCBI Taxonomy" id="13658"/>
    <lineage>
        <taxon>Eukaryota</taxon>
        <taxon>Metazoa</taxon>
        <taxon>Ecdysozoa</taxon>
        <taxon>Nematoda</taxon>
        <taxon>Enoplea</taxon>
        <taxon>Dorylaimia</taxon>
        <taxon>Mermithida</taxon>
        <taxon>Mermithoidea</taxon>
        <taxon>Mermithidae</taxon>
        <taxon>Romanomermis</taxon>
    </lineage>
</organism>
<reference evidence="2" key="1">
    <citation type="submission" date="2022-11" db="UniProtKB">
        <authorList>
            <consortium name="WormBaseParasite"/>
        </authorList>
    </citation>
    <scope>IDENTIFICATION</scope>
</reference>
<evidence type="ECO:0000313" key="2">
    <source>
        <dbReference type="WBParaSite" id="nRc.2.0.1.t11242-RA"/>
    </source>
</evidence>
<keyword evidence="1" id="KW-1185">Reference proteome</keyword>
<name>A0A915IBH1_ROMCU</name>
<dbReference type="WBParaSite" id="nRc.2.0.1.t11242-RA">
    <property type="protein sequence ID" value="nRc.2.0.1.t11242-RA"/>
    <property type="gene ID" value="nRc.2.0.1.g11242"/>
</dbReference>